<dbReference type="AlphaFoldDB" id="A0A0N9MNL4"/>
<dbReference type="GO" id="GO:0003995">
    <property type="term" value="F:acyl-CoA dehydrogenase activity"/>
    <property type="evidence" value="ECO:0007669"/>
    <property type="project" value="TreeGrafter"/>
</dbReference>
<feature type="domain" description="Acyl-CoA dehydrogenase C-terminal" evidence="2">
    <location>
        <begin position="238"/>
        <end position="368"/>
    </location>
</feature>
<dbReference type="RefSeq" id="WP_062391631.1">
    <property type="nucleotide sequence ID" value="NZ_CP011853.1"/>
</dbReference>
<keyword evidence="4" id="KW-1185">Reference proteome</keyword>
<dbReference type="Gene3D" id="1.20.140.10">
    <property type="entry name" value="Butyryl-CoA Dehydrogenase, subunit A, domain 3"/>
    <property type="match status" value="1"/>
</dbReference>
<reference evidence="4" key="1">
    <citation type="submission" date="2015-06" db="EMBL/GenBank/DDBJ databases">
        <title>Complete genome sequence and metabolic analysis of phthalate degradation pathway in Gordonia sp. QH-11.</title>
        <authorList>
            <person name="Jin D."/>
            <person name="Kong X."/>
            <person name="Bai Z."/>
        </authorList>
    </citation>
    <scope>NUCLEOTIDE SEQUENCE [LARGE SCALE GENOMIC DNA]</scope>
    <source>
        <strain evidence="4">QH-11</strain>
    </source>
</reference>
<organism evidence="3 4">
    <name type="scientific">Gordonia phthalatica</name>
    <dbReference type="NCBI Taxonomy" id="1136941"/>
    <lineage>
        <taxon>Bacteria</taxon>
        <taxon>Bacillati</taxon>
        <taxon>Actinomycetota</taxon>
        <taxon>Actinomycetes</taxon>
        <taxon>Mycobacteriales</taxon>
        <taxon>Gordoniaceae</taxon>
        <taxon>Gordonia</taxon>
    </lineage>
</organism>
<dbReference type="GO" id="GO:0033539">
    <property type="term" value="P:fatty acid beta-oxidation using acyl-CoA dehydrogenase"/>
    <property type="evidence" value="ECO:0007669"/>
    <property type="project" value="TreeGrafter"/>
</dbReference>
<dbReference type="Proteomes" id="UP000063789">
    <property type="component" value="Chromosome"/>
</dbReference>
<dbReference type="SUPFAM" id="SSF47203">
    <property type="entry name" value="Acyl-CoA dehydrogenase C-terminal domain-like"/>
    <property type="match status" value="1"/>
</dbReference>
<dbReference type="GO" id="GO:0050660">
    <property type="term" value="F:flavin adenine dinucleotide binding"/>
    <property type="evidence" value="ECO:0007669"/>
    <property type="project" value="InterPro"/>
</dbReference>
<keyword evidence="1" id="KW-0560">Oxidoreductase</keyword>
<reference evidence="3 4" key="2">
    <citation type="journal article" date="2017" name="Int. J. Syst. Evol. Microbiol.">
        <title>Gordonia phthalatica sp. nov., a di-n-butyl phthalate-degrading bacterium isolated from activated sludge.</title>
        <authorList>
            <person name="Jin D."/>
            <person name="Kong X."/>
            <person name="Jia M."/>
            <person name="Yu X."/>
            <person name="Wang X."/>
            <person name="Zhuang X."/>
            <person name="Deng Y."/>
            <person name="Bai Z."/>
        </authorList>
    </citation>
    <scope>NUCLEOTIDE SEQUENCE [LARGE SCALE GENOMIC DNA]</scope>
    <source>
        <strain evidence="3 4">QH-11</strain>
    </source>
</reference>
<evidence type="ECO:0000256" key="1">
    <source>
        <dbReference type="ARBA" id="ARBA00023002"/>
    </source>
</evidence>
<dbReference type="KEGG" id="goq:ACH46_03110"/>
<dbReference type="Gene3D" id="2.40.110.10">
    <property type="entry name" value="Butyryl-CoA Dehydrogenase, subunit A, domain 2"/>
    <property type="match status" value="1"/>
</dbReference>
<dbReference type="STRING" id="1136941.ACH46_03110"/>
<dbReference type="GO" id="GO:0016712">
    <property type="term" value="F:oxidoreductase activity, acting on paired donors, with incorporation or reduction of molecular oxygen, reduced flavin or flavoprotein as one donor, and incorporation of one atom of oxygen"/>
    <property type="evidence" value="ECO:0007669"/>
    <property type="project" value="TreeGrafter"/>
</dbReference>
<protein>
    <submittedName>
        <fullName evidence="3">Hydroxylase</fullName>
    </submittedName>
</protein>
<dbReference type="InterPro" id="IPR036250">
    <property type="entry name" value="AcylCo_DH-like_C"/>
</dbReference>
<dbReference type="SUPFAM" id="SSF56645">
    <property type="entry name" value="Acyl-CoA dehydrogenase NM domain-like"/>
    <property type="match status" value="1"/>
</dbReference>
<dbReference type="InterPro" id="IPR013107">
    <property type="entry name" value="Acyl-CoA_DH_C"/>
</dbReference>
<dbReference type="InterPro" id="IPR046373">
    <property type="entry name" value="Acyl-CoA_Oxase/DH_mid-dom_sf"/>
</dbReference>
<dbReference type="PANTHER" id="PTHR48083">
    <property type="entry name" value="MEDIUM-CHAIN SPECIFIC ACYL-COA DEHYDROGENASE, MITOCHONDRIAL-RELATED"/>
    <property type="match status" value="1"/>
</dbReference>
<dbReference type="EMBL" id="CP011853">
    <property type="protein sequence ID" value="ALG83676.1"/>
    <property type="molecule type" value="Genomic_DNA"/>
</dbReference>
<dbReference type="Pfam" id="PF08028">
    <property type="entry name" value="Acyl-CoA_dh_2"/>
    <property type="match status" value="1"/>
</dbReference>
<evidence type="ECO:0000313" key="3">
    <source>
        <dbReference type="EMBL" id="ALG83676.1"/>
    </source>
</evidence>
<dbReference type="Gene3D" id="1.10.540.10">
    <property type="entry name" value="Acyl-CoA dehydrogenase/oxidase, N-terminal domain"/>
    <property type="match status" value="1"/>
</dbReference>
<dbReference type="InterPro" id="IPR009100">
    <property type="entry name" value="AcylCoA_DH/oxidase_NM_dom_sf"/>
</dbReference>
<sequence length="393" mass="42805">MTTRPIDAIGEIADQIRESAETNEQLTRVADPIAKGLRDSGVMKLLAPANYGGLESHPREFAETVMKAASLDGSTGWVCGIVGVHPWQMAFADPKVQEEVWGEDDNTWIASPYAPTGIARPVDGGYIFNGRWQFSSGTDHCDWIFLGAMLGTPEGEMAMPPTMLHMILPRSDYTIVEDSWNVVGLKGTGSKDIIVKDAFVPSYRVMNGDHVIDGTAQIEAGMEKTLFKMPWSAMFPLGITSAVIGIAEGALAAHLDYQRNRIGASGVAIKDDPYNLFALGEAAAEIKSARMSLLANIDEIWDLVDAGKEVDFERRAAGRQQQIHSAWRAVMAVDQIFARSGGNALRMDQPLQRFWRDAHAGLNHAIHVPSTTWHAAALSSMGFEVPPNLASMI</sequence>
<name>A0A0N9MNL4_9ACTN</name>
<dbReference type="InterPro" id="IPR050741">
    <property type="entry name" value="Acyl-CoA_dehydrogenase"/>
</dbReference>
<dbReference type="InterPro" id="IPR037069">
    <property type="entry name" value="AcylCoA_DH/ox_N_sf"/>
</dbReference>
<dbReference type="PANTHER" id="PTHR48083:SF19">
    <property type="entry name" value="FLAVIN-DEPENDENT MONOOXYGENASE, OXYGENASE SUBUNIT HSAA"/>
    <property type="match status" value="1"/>
</dbReference>
<proteinExistence type="predicted"/>
<dbReference type="OrthoDB" id="3404950at2"/>
<gene>
    <name evidence="3" type="ORF">ACH46_03110</name>
</gene>
<dbReference type="GO" id="GO:0005737">
    <property type="term" value="C:cytoplasm"/>
    <property type="evidence" value="ECO:0007669"/>
    <property type="project" value="TreeGrafter"/>
</dbReference>
<evidence type="ECO:0000313" key="4">
    <source>
        <dbReference type="Proteomes" id="UP000063789"/>
    </source>
</evidence>
<evidence type="ECO:0000259" key="2">
    <source>
        <dbReference type="Pfam" id="PF08028"/>
    </source>
</evidence>
<dbReference type="PATRIC" id="fig|1136941.3.peg.628"/>
<dbReference type="PIRSF" id="PIRSF016578">
    <property type="entry name" value="HsaA"/>
    <property type="match status" value="1"/>
</dbReference>
<accession>A0A0N9MNL4</accession>